<evidence type="ECO:0000256" key="1">
    <source>
        <dbReference type="SAM" id="MobiDB-lite"/>
    </source>
</evidence>
<dbReference type="RefSeq" id="WP_182923198.1">
    <property type="nucleotide sequence ID" value="NZ_WNXD01000002.1"/>
</dbReference>
<dbReference type="AlphaFoldDB" id="A0A923IXP1"/>
<dbReference type="Proteomes" id="UP000601055">
    <property type="component" value="Unassembled WGS sequence"/>
</dbReference>
<gene>
    <name evidence="2" type="ORF">GM921_13675</name>
</gene>
<keyword evidence="3" id="KW-1185">Reference proteome</keyword>
<reference evidence="2" key="1">
    <citation type="submission" date="2019-11" db="EMBL/GenBank/DDBJ databases">
        <title>Description of Pedobacter sp. LMG 31464T.</title>
        <authorList>
            <person name="Carlier A."/>
            <person name="Qi S."/>
            <person name="Vandamme P."/>
        </authorList>
    </citation>
    <scope>NUCLEOTIDE SEQUENCE</scope>
    <source>
        <strain evidence="2">LMG 31464</strain>
    </source>
</reference>
<dbReference type="EMBL" id="WNXD01000002">
    <property type="protein sequence ID" value="MBB2146547.1"/>
    <property type="molecule type" value="Genomic_DNA"/>
</dbReference>
<organism evidence="2 3">
    <name type="scientific">Pedobacter planticolens</name>
    <dbReference type="NCBI Taxonomy" id="2679964"/>
    <lineage>
        <taxon>Bacteria</taxon>
        <taxon>Pseudomonadati</taxon>
        <taxon>Bacteroidota</taxon>
        <taxon>Sphingobacteriia</taxon>
        <taxon>Sphingobacteriales</taxon>
        <taxon>Sphingobacteriaceae</taxon>
        <taxon>Pedobacter</taxon>
    </lineage>
</organism>
<protein>
    <submittedName>
        <fullName evidence="2">Uncharacterized protein</fullName>
    </submittedName>
</protein>
<feature type="region of interest" description="Disordered" evidence="1">
    <location>
        <begin position="143"/>
        <end position="176"/>
    </location>
</feature>
<name>A0A923IXP1_9SPHI</name>
<evidence type="ECO:0000313" key="2">
    <source>
        <dbReference type="EMBL" id="MBB2146547.1"/>
    </source>
</evidence>
<accession>A0A923IXP1</accession>
<sequence>MIVELNGTEKLLGFRSKGFDRDVVRDMVLAYRQKIKGTDSLKYSHFNVYEVLELLMANKTLSPNLIKAIEAEKESIKAFGLKIYLASHCFPLSDPLPGNTNASEYENKTTTVLCNTKIGHGFRDILDNKSYISLATSREIREGDIGEGQGLDQAEICPPYNNDDDDNYDIGYDGTP</sequence>
<comment type="caution">
    <text evidence="2">The sequence shown here is derived from an EMBL/GenBank/DDBJ whole genome shotgun (WGS) entry which is preliminary data.</text>
</comment>
<proteinExistence type="predicted"/>
<evidence type="ECO:0000313" key="3">
    <source>
        <dbReference type="Proteomes" id="UP000601055"/>
    </source>
</evidence>